<keyword evidence="10 16" id="KW-0663">Pyridoxal phosphate</keyword>
<dbReference type="UniPathway" id="UPA00048">
    <property type="reaction ID" value="UER00073"/>
</dbReference>
<dbReference type="GO" id="GO:0004084">
    <property type="term" value="F:branched-chain-amino-acid transaminase activity"/>
    <property type="evidence" value="ECO:0007669"/>
    <property type="project" value="UniProtKB-EC"/>
</dbReference>
<dbReference type="GO" id="GO:0009097">
    <property type="term" value="P:isoleucine biosynthetic process"/>
    <property type="evidence" value="ECO:0007669"/>
    <property type="project" value="UniProtKB-UniPathway"/>
</dbReference>
<comment type="caution">
    <text evidence="18">The sequence shown here is derived from an EMBL/GenBank/DDBJ whole genome shotgun (WGS) entry which is preliminary data.</text>
</comment>
<dbReference type="InterPro" id="IPR005785">
    <property type="entry name" value="B_amino_transI"/>
</dbReference>
<name>A0A6M0RT63_9CYAN</name>
<comment type="catalytic activity">
    <reaction evidence="12 17">
        <text>L-valine + 2-oxoglutarate = 3-methyl-2-oxobutanoate + L-glutamate</text>
        <dbReference type="Rhea" id="RHEA:24813"/>
        <dbReference type="ChEBI" id="CHEBI:11851"/>
        <dbReference type="ChEBI" id="CHEBI:16810"/>
        <dbReference type="ChEBI" id="CHEBI:29985"/>
        <dbReference type="ChEBI" id="CHEBI:57762"/>
        <dbReference type="EC" id="2.6.1.42"/>
    </reaction>
</comment>
<evidence type="ECO:0000256" key="10">
    <source>
        <dbReference type="ARBA" id="ARBA00022898"/>
    </source>
</evidence>
<keyword evidence="8 17" id="KW-0028">Amino-acid biosynthesis</keyword>
<protein>
    <recommendedName>
        <fullName evidence="17">Branched-chain-amino-acid aminotransferase</fullName>
        <shortName evidence="17">BCAT</shortName>
        <ecNumber evidence="17">2.6.1.42</ecNumber>
    </recommendedName>
</protein>
<dbReference type="AlphaFoldDB" id="A0A6M0RT63"/>
<dbReference type="NCBIfam" id="TIGR01122">
    <property type="entry name" value="ilvE_I"/>
    <property type="match status" value="1"/>
</dbReference>
<dbReference type="PANTHER" id="PTHR42743">
    <property type="entry name" value="AMINO-ACID AMINOTRANSFERASE"/>
    <property type="match status" value="1"/>
</dbReference>
<comment type="similarity">
    <text evidence="6 15">Belongs to the class-IV pyridoxal-phosphate-dependent aminotransferase family.</text>
</comment>
<evidence type="ECO:0000256" key="17">
    <source>
        <dbReference type="RuleBase" id="RU364094"/>
    </source>
</evidence>
<dbReference type="Proteomes" id="UP000481033">
    <property type="component" value="Unassembled WGS sequence"/>
</dbReference>
<organism evidence="18 19">
    <name type="scientific">Adonisia turfae CCMR0081</name>
    <dbReference type="NCBI Taxonomy" id="2292702"/>
    <lineage>
        <taxon>Bacteria</taxon>
        <taxon>Bacillati</taxon>
        <taxon>Cyanobacteriota</taxon>
        <taxon>Adonisia</taxon>
        <taxon>Adonisia turfae</taxon>
    </lineage>
</organism>
<gene>
    <name evidence="17 18" type="primary">ilvE</name>
    <name evidence="18" type="ORF">DXZ20_28085</name>
</gene>
<evidence type="ECO:0000256" key="1">
    <source>
        <dbReference type="ARBA" id="ARBA00001933"/>
    </source>
</evidence>
<reference evidence="18 19" key="1">
    <citation type="journal article" date="2020" name="Microb. Ecol.">
        <title>Ecogenomics of the Marine Benthic Filamentous Cyanobacterium Adonisia.</title>
        <authorList>
            <person name="Walter J.M."/>
            <person name="Coutinho F.H."/>
            <person name="Leomil L."/>
            <person name="Hargreaves P.I."/>
            <person name="Campeao M.E."/>
            <person name="Vieira V.V."/>
            <person name="Silva B.S."/>
            <person name="Fistarol G.O."/>
            <person name="Salomon P.S."/>
            <person name="Sawabe T."/>
            <person name="Mino S."/>
            <person name="Hosokawa M."/>
            <person name="Miyashita H."/>
            <person name="Maruyama F."/>
            <person name="van Verk M.C."/>
            <person name="Dutilh B.E."/>
            <person name="Thompson C.C."/>
            <person name="Thompson F.L."/>
        </authorList>
    </citation>
    <scope>NUCLEOTIDE SEQUENCE [LARGE SCALE GENOMIC DNA]</scope>
    <source>
        <strain evidence="18 19">CCMR0081</strain>
    </source>
</reference>
<proteinExistence type="inferred from homology"/>
<keyword evidence="9 17" id="KW-0808">Transferase</keyword>
<dbReference type="Gene3D" id="3.30.470.10">
    <property type="match status" value="1"/>
</dbReference>
<evidence type="ECO:0000256" key="4">
    <source>
        <dbReference type="ARBA" id="ARBA00004931"/>
    </source>
</evidence>
<dbReference type="InterPro" id="IPR050571">
    <property type="entry name" value="Class-IV_PLP-Dep_Aminotrnsfr"/>
</dbReference>
<comment type="cofactor">
    <cofactor evidence="1 16">
        <name>pyridoxal 5'-phosphate</name>
        <dbReference type="ChEBI" id="CHEBI:597326"/>
    </cofactor>
</comment>
<evidence type="ECO:0000256" key="5">
    <source>
        <dbReference type="ARBA" id="ARBA00005072"/>
    </source>
</evidence>
<evidence type="ECO:0000256" key="12">
    <source>
        <dbReference type="ARBA" id="ARBA00048212"/>
    </source>
</evidence>
<dbReference type="InterPro" id="IPR018300">
    <property type="entry name" value="Aminotrans_IV_CS"/>
</dbReference>
<evidence type="ECO:0000256" key="13">
    <source>
        <dbReference type="ARBA" id="ARBA00048798"/>
    </source>
</evidence>
<evidence type="ECO:0000313" key="19">
    <source>
        <dbReference type="Proteomes" id="UP000481033"/>
    </source>
</evidence>
<dbReference type="UniPathway" id="UPA00049">
    <property type="reaction ID" value="UER00062"/>
</dbReference>
<accession>A0A6M0RT63</accession>
<keyword evidence="7 17" id="KW-0032">Aminotransferase</keyword>
<comment type="function">
    <text evidence="2 17">Acts on leucine, isoleucine and valine.</text>
</comment>
<comment type="pathway">
    <text evidence="5 17">Amino-acid biosynthesis; L-leucine biosynthesis; L-leucine from 3-methyl-2-oxobutanoate: step 4/4.</text>
</comment>
<dbReference type="EC" id="2.6.1.42" evidence="17"/>
<dbReference type="GO" id="GO:0009098">
    <property type="term" value="P:L-leucine biosynthetic process"/>
    <property type="evidence" value="ECO:0007669"/>
    <property type="project" value="UniProtKB-UniPathway"/>
</dbReference>
<dbReference type="SUPFAM" id="SSF56752">
    <property type="entry name" value="D-aminoacid aminotransferase-like PLP-dependent enzymes"/>
    <property type="match status" value="1"/>
</dbReference>
<dbReference type="RefSeq" id="WP_163702385.1">
    <property type="nucleotide sequence ID" value="NZ_QXHD01000004.1"/>
</dbReference>
<dbReference type="PROSITE" id="PS00770">
    <property type="entry name" value="AA_TRANSFER_CLASS_4"/>
    <property type="match status" value="1"/>
</dbReference>
<dbReference type="CDD" id="cd00449">
    <property type="entry name" value="PLPDE_IV"/>
    <property type="match status" value="1"/>
</dbReference>
<dbReference type="InterPro" id="IPR043131">
    <property type="entry name" value="BCAT-like_N"/>
</dbReference>
<evidence type="ECO:0000256" key="9">
    <source>
        <dbReference type="ARBA" id="ARBA00022679"/>
    </source>
</evidence>
<evidence type="ECO:0000256" key="3">
    <source>
        <dbReference type="ARBA" id="ARBA00004824"/>
    </source>
</evidence>
<dbReference type="EMBL" id="QXHD01000004">
    <property type="protein sequence ID" value="NEZ59437.1"/>
    <property type="molecule type" value="Genomic_DNA"/>
</dbReference>
<keyword evidence="11 17" id="KW-0100">Branched-chain amino acid biosynthesis</keyword>
<dbReference type="PANTHER" id="PTHR42743:SF11">
    <property type="entry name" value="AMINODEOXYCHORISMATE LYASE"/>
    <property type="match status" value="1"/>
</dbReference>
<evidence type="ECO:0000256" key="6">
    <source>
        <dbReference type="ARBA" id="ARBA00009320"/>
    </source>
</evidence>
<dbReference type="GO" id="GO:0009099">
    <property type="term" value="P:L-valine biosynthetic process"/>
    <property type="evidence" value="ECO:0007669"/>
    <property type="project" value="UniProtKB-UniPathway"/>
</dbReference>
<comment type="pathway">
    <text evidence="3 17">Amino-acid biosynthesis; L-isoleucine biosynthesis; L-isoleucine from 2-oxobutanoate: step 4/4.</text>
</comment>
<evidence type="ECO:0000256" key="15">
    <source>
        <dbReference type="RuleBase" id="RU004106"/>
    </source>
</evidence>
<dbReference type="UniPathway" id="UPA00047">
    <property type="reaction ID" value="UER00058"/>
</dbReference>
<evidence type="ECO:0000256" key="11">
    <source>
        <dbReference type="ARBA" id="ARBA00023304"/>
    </source>
</evidence>
<evidence type="ECO:0000256" key="14">
    <source>
        <dbReference type="ARBA" id="ARBA00049229"/>
    </source>
</evidence>
<dbReference type="Gene3D" id="3.20.10.10">
    <property type="entry name" value="D-amino Acid Aminotransferase, subunit A, domain 2"/>
    <property type="match status" value="1"/>
</dbReference>
<dbReference type="InterPro" id="IPR001544">
    <property type="entry name" value="Aminotrans_IV"/>
</dbReference>
<dbReference type="Pfam" id="PF01063">
    <property type="entry name" value="Aminotran_4"/>
    <property type="match status" value="1"/>
</dbReference>
<comment type="pathway">
    <text evidence="4 17">Amino-acid biosynthesis; L-valine biosynthesis; L-valine from pyruvate: step 4/4.</text>
</comment>
<dbReference type="FunFam" id="3.20.10.10:FF:000002">
    <property type="entry name" value="D-alanine aminotransferase"/>
    <property type="match status" value="1"/>
</dbReference>
<comment type="catalytic activity">
    <reaction evidence="13 17">
        <text>L-isoleucine + 2-oxoglutarate = (S)-3-methyl-2-oxopentanoate + L-glutamate</text>
        <dbReference type="Rhea" id="RHEA:24801"/>
        <dbReference type="ChEBI" id="CHEBI:16810"/>
        <dbReference type="ChEBI" id="CHEBI:29985"/>
        <dbReference type="ChEBI" id="CHEBI:35146"/>
        <dbReference type="ChEBI" id="CHEBI:58045"/>
        <dbReference type="EC" id="2.6.1.42"/>
    </reaction>
</comment>
<evidence type="ECO:0000256" key="2">
    <source>
        <dbReference type="ARBA" id="ARBA00003109"/>
    </source>
</evidence>
<keyword evidence="19" id="KW-1185">Reference proteome</keyword>
<dbReference type="InterPro" id="IPR036038">
    <property type="entry name" value="Aminotransferase-like"/>
</dbReference>
<sequence length="298" mass="33599">MSLLPFDQKEGYLWLNGKTVVWKDATIHPLTHGLHYASSVFEGVRIYNGKAFLLSEHIERLHQSAKILGFKIPYSTDDIITATHDLLAKEKIDVGYIRHFAWRGSEQLRIYTPTPSTRLGIAAWAFPTTLFNIETKKPLKLTSRITWRKPDPTTAPTVSKAACLYPICFMSKHEAIQQGFDDALMLDYRGLIAESTASNVFLIMDGAVHTPIPDCFLDGITRQTIIKLAKQLGIEVIERHIKPEELAQTQEVFLTGTTCEIESISQIDEQQFEAFGPITMRLIAAYRDFVAKRTAANS</sequence>
<dbReference type="InterPro" id="IPR043132">
    <property type="entry name" value="BCAT-like_C"/>
</dbReference>
<dbReference type="GO" id="GO:0005829">
    <property type="term" value="C:cytosol"/>
    <property type="evidence" value="ECO:0007669"/>
    <property type="project" value="TreeGrafter"/>
</dbReference>
<evidence type="ECO:0000256" key="8">
    <source>
        <dbReference type="ARBA" id="ARBA00022605"/>
    </source>
</evidence>
<evidence type="ECO:0000256" key="16">
    <source>
        <dbReference type="RuleBase" id="RU004516"/>
    </source>
</evidence>
<comment type="catalytic activity">
    <reaction evidence="14 17">
        <text>L-leucine + 2-oxoglutarate = 4-methyl-2-oxopentanoate + L-glutamate</text>
        <dbReference type="Rhea" id="RHEA:18321"/>
        <dbReference type="ChEBI" id="CHEBI:16810"/>
        <dbReference type="ChEBI" id="CHEBI:17865"/>
        <dbReference type="ChEBI" id="CHEBI:29985"/>
        <dbReference type="ChEBI" id="CHEBI:57427"/>
        <dbReference type="EC" id="2.6.1.42"/>
    </reaction>
</comment>
<evidence type="ECO:0000256" key="7">
    <source>
        <dbReference type="ARBA" id="ARBA00022576"/>
    </source>
</evidence>
<evidence type="ECO:0000313" key="18">
    <source>
        <dbReference type="EMBL" id="NEZ59437.1"/>
    </source>
</evidence>